<evidence type="ECO:0000256" key="3">
    <source>
        <dbReference type="ARBA" id="ARBA00023015"/>
    </source>
</evidence>
<evidence type="ECO:0000256" key="4">
    <source>
        <dbReference type="ARBA" id="ARBA00023163"/>
    </source>
</evidence>
<dbReference type="PANTHER" id="PTHR10019">
    <property type="entry name" value="SNF5"/>
    <property type="match status" value="1"/>
</dbReference>
<feature type="region of interest" description="Disordered" evidence="6">
    <location>
        <begin position="877"/>
        <end position="924"/>
    </location>
</feature>
<feature type="region of interest" description="Disordered" evidence="6">
    <location>
        <begin position="121"/>
        <end position="169"/>
    </location>
</feature>
<feature type="compositionally biased region" description="Basic residues" evidence="6">
    <location>
        <begin position="766"/>
        <end position="776"/>
    </location>
</feature>
<feature type="region of interest" description="Disordered" evidence="6">
    <location>
        <begin position="1"/>
        <end position="34"/>
    </location>
</feature>
<comment type="similarity">
    <text evidence="2">Belongs to the SNF5 family.</text>
</comment>
<evidence type="ECO:0000256" key="1">
    <source>
        <dbReference type="ARBA" id="ARBA00004123"/>
    </source>
</evidence>
<dbReference type="RefSeq" id="XP_060123905.1">
    <property type="nucleotide sequence ID" value="XM_060267922.1"/>
</dbReference>
<evidence type="ECO:0000313" key="8">
    <source>
        <dbReference type="Proteomes" id="UP001217754"/>
    </source>
</evidence>
<keyword evidence="5" id="KW-0539">Nucleus</keyword>
<feature type="compositionally biased region" description="Low complexity" evidence="6">
    <location>
        <begin position="804"/>
        <end position="813"/>
    </location>
</feature>
<accession>A0AAF0JC07</accession>
<feature type="region of interest" description="Disordered" evidence="6">
    <location>
        <begin position="518"/>
        <end position="541"/>
    </location>
</feature>
<organism evidence="7 8">
    <name type="scientific">Malassezia japonica</name>
    <dbReference type="NCBI Taxonomy" id="223818"/>
    <lineage>
        <taxon>Eukaryota</taxon>
        <taxon>Fungi</taxon>
        <taxon>Dikarya</taxon>
        <taxon>Basidiomycota</taxon>
        <taxon>Ustilaginomycotina</taxon>
        <taxon>Malasseziomycetes</taxon>
        <taxon>Malasseziales</taxon>
        <taxon>Malasseziaceae</taxon>
        <taxon>Malassezia</taxon>
    </lineage>
</organism>
<feature type="region of interest" description="Disordered" evidence="6">
    <location>
        <begin position="993"/>
        <end position="1023"/>
    </location>
</feature>
<keyword evidence="8" id="KW-1185">Reference proteome</keyword>
<reference evidence="7" key="1">
    <citation type="submission" date="2023-03" db="EMBL/GenBank/DDBJ databases">
        <title>Mating type loci evolution in Malassezia.</title>
        <authorList>
            <person name="Coelho M.A."/>
        </authorList>
    </citation>
    <scope>NUCLEOTIDE SEQUENCE</scope>
    <source>
        <strain evidence="7">CBS 9431</strain>
    </source>
</reference>
<evidence type="ECO:0000256" key="5">
    <source>
        <dbReference type="ARBA" id="ARBA00023242"/>
    </source>
</evidence>
<sequence length="1106" mass="118847">MFGGSGSDGGGKMWDANAPGKNIPPTSSNSTTSTGIYAAMQTPGTASVPNATYQAQRPHAIPLESGFMGDARAARYSGLHTPGGATLTTEPRGGAMLMPGTSAYPQSFAQMGAMAGNARPALPVQAPARPPGPRRGRPPRNPRPPAQTTQPGGQDESAPYMARPPSGAMPFTPSLSAPQQQALMARAVQLVKAQDQPSFTPLHALLQMGFVFVRNAQLPNAPPNAQAGGTILRADEAAALGLLPPQAQGVRPPAPLGYGQNVPFGRPMPFEPAVHPEDKAPAAILPGAPANVPLVRGGAPPPKSAAGVPVTPQNTRLTPLPSATTQPYPWAALAPAEVAELEEIMRTDAKFLPVLQAQHKRGEAELYVHAAGVMHPPLPQVPPKAVPWWEKAAHEPNAPRISEPLRIIYPAQRQRAQEQGVRGVRAAVPLSGAEIERVANTPESLVPIRLELDHEPFKLRDTFTWNAAEDDASLEAFAVAICEDMGLPVAVFVPLIKGAVQAQVNEYAAAMALRPEPGLHGDSGDATGKAGQGTLGTDGERIWQRLRTDVLHGGEAEHEEQDIEHEAEPQEDTGHAGKGDDEATVKREGEDVVPAENAPAPDAKDTPRSDAALPTTDPHPARVESTLDQDLRDELRILIKLDILVGAQNLVDQFEWDILSADSMGAERFAEAFAADLGLPGEFKTAIVHAIREQVSTHLRLLFVLGYPFNKLASMDEEIRTAFLPDVDAAQLARRHGEVDAYTPKLVQLTPTDALHLEREHEREMRRKRRQTKGRRGINLAEREPQRTIRSVPVYGLQGGVPDATSAGHSSRRAAAAAASASIASLGEPMDDTSSPAPQKRIRTDRQEVHFRYPGGLGAADAPAVPHFRSRTLAQTPLDALGRRTPAQAPPPTESAPRGRPPKDRSTDVSLARGARPEDLERQHPNMFDGVWHCGNCGLPGYLAPGRRKGPAGEKTLCGPCGKYYHRHRRMESVTYTRDPAYHIKRLKRVAPDDAADAAMGDSTELPLLPEDSDSDALEAPPQPPRWLVAAAEASRRKYPNDLFQVQLRPRLPDAPEPAEEWRIKCADCPGKVYKPGPGESLINFEIHLKNRSHRAAVARRLGSAP</sequence>
<name>A0AAF0JC07_9BASI</name>
<feature type="region of interest" description="Disordered" evidence="6">
    <location>
        <begin position="825"/>
        <end position="846"/>
    </location>
</feature>
<feature type="compositionally biased region" description="Basic and acidic residues" evidence="6">
    <location>
        <begin position="915"/>
        <end position="924"/>
    </location>
</feature>
<evidence type="ECO:0000313" key="7">
    <source>
        <dbReference type="EMBL" id="WFD41008.1"/>
    </source>
</evidence>
<evidence type="ECO:0000256" key="2">
    <source>
        <dbReference type="ARBA" id="ARBA00010239"/>
    </source>
</evidence>
<feature type="region of interest" description="Disordered" evidence="6">
    <location>
        <begin position="760"/>
        <end position="813"/>
    </location>
</feature>
<proteinExistence type="inferred from homology"/>
<protein>
    <submittedName>
        <fullName evidence="7">SWI/SNF chromatin-remodeling complex subunit</fullName>
    </submittedName>
</protein>
<keyword evidence="3" id="KW-0805">Transcription regulation</keyword>
<comment type="subcellular location">
    <subcellularLocation>
        <location evidence="1">Nucleus</location>
    </subcellularLocation>
</comment>
<evidence type="ECO:0000256" key="6">
    <source>
        <dbReference type="SAM" id="MobiDB-lite"/>
    </source>
</evidence>
<gene>
    <name evidence="7" type="primary">SNF5</name>
    <name evidence="7" type="ORF">MJAP1_003999</name>
</gene>
<dbReference type="EMBL" id="CP119965">
    <property type="protein sequence ID" value="WFD41008.1"/>
    <property type="molecule type" value="Genomic_DNA"/>
</dbReference>
<dbReference type="Pfam" id="PF04855">
    <property type="entry name" value="SNF5"/>
    <property type="match status" value="1"/>
</dbReference>
<dbReference type="GO" id="GO:0006338">
    <property type="term" value="P:chromatin remodeling"/>
    <property type="evidence" value="ECO:0007669"/>
    <property type="project" value="InterPro"/>
</dbReference>
<dbReference type="Proteomes" id="UP001217754">
    <property type="component" value="Chromosome 8"/>
</dbReference>
<feature type="compositionally biased region" description="Basic and acidic residues" evidence="6">
    <location>
        <begin position="564"/>
        <end position="590"/>
    </location>
</feature>
<dbReference type="GeneID" id="85227650"/>
<dbReference type="AlphaFoldDB" id="A0AAF0JC07"/>
<feature type="compositionally biased region" description="Gly residues" evidence="6">
    <location>
        <begin position="1"/>
        <end position="12"/>
    </location>
</feature>
<feature type="region of interest" description="Disordered" evidence="6">
    <location>
        <begin position="554"/>
        <end position="627"/>
    </location>
</feature>
<dbReference type="GO" id="GO:0000228">
    <property type="term" value="C:nuclear chromosome"/>
    <property type="evidence" value="ECO:0007669"/>
    <property type="project" value="InterPro"/>
</dbReference>
<keyword evidence="4" id="KW-0804">Transcription</keyword>
<dbReference type="InterPro" id="IPR006939">
    <property type="entry name" value="SNF5"/>
</dbReference>